<dbReference type="SUPFAM" id="SSF51735">
    <property type="entry name" value="NAD(P)-binding Rossmann-fold domains"/>
    <property type="match status" value="1"/>
</dbReference>
<gene>
    <name evidence="4" type="ORF">CWM98_28875</name>
</gene>
<dbReference type="EMBL" id="PICB01002064">
    <property type="protein sequence ID" value="PLP39831.1"/>
    <property type="molecule type" value="Genomic_DNA"/>
</dbReference>
<evidence type="ECO:0000313" key="5">
    <source>
        <dbReference type="Proteomes" id="UP000234473"/>
    </source>
</evidence>
<evidence type="ECO:0000313" key="4">
    <source>
        <dbReference type="EMBL" id="PLP39831.1"/>
    </source>
</evidence>
<protein>
    <submittedName>
        <fullName evidence="4">Oxidoreductase</fullName>
    </submittedName>
</protein>
<dbReference type="PANTHER" id="PTHR43477:SF1">
    <property type="entry name" value="DIHYDROANTICAPSIN 7-DEHYDROGENASE"/>
    <property type="match status" value="1"/>
</dbReference>
<evidence type="ECO:0000256" key="3">
    <source>
        <dbReference type="ARBA" id="ARBA00023002"/>
    </source>
</evidence>
<dbReference type="RefSeq" id="WP_087498638.1">
    <property type="nucleotide sequence ID" value="NZ_BIKC01000009.1"/>
</dbReference>
<evidence type="ECO:0000256" key="2">
    <source>
        <dbReference type="ARBA" id="ARBA00011881"/>
    </source>
</evidence>
<dbReference type="Proteomes" id="UP000234473">
    <property type="component" value="Unassembled WGS sequence"/>
</dbReference>
<dbReference type="InterPro" id="IPR002347">
    <property type="entry name" value="SDR_fam"/>
</dbReference>
<reference evidence="4 5" key="1">
    <citation type="submission" date="2017-11" db="EMBL/GenBank/DDBJ databases">
        <authorList>
            <person name="Han C.G."/>
        </authorList>
    </citation>
    <scope>NUCLEOTIDE SEQUENCE [LARGE SCALE GENOMIC DNA]</scope>
    <source>
        <strain evidence="4 5">A5</strain>
    </source>
</reference>
<dbReference type="Gene3D" id="3.40.50.720">
    <property type="entry name" value="NAD(P)-binding Rossmann-like Domain"/>
    <property type="match status" value="1"/>
</dbReference>
<dbReference type="CDD" id="cd05233">
    <property type="entry name" value="SDR_c"/>
    <property type="match status" value="1"/>
</dbReference>
<comment type="similarity">
    <text evidence="1">Belongs to the short-chain dehydrogenases/reductases (SDR) family.</text>
</comment>
<dbReference type="FunFam" id="3.40.50.720:FF:000084">
    <property type="entry name" value="Short-chain dehydrogenase reductase"/>
    <property type="match status" value="1"/>
</dbReference>
<dbReference type="InterPro" id="IPR051122">
    <property type="entry name" value="SDR_DHRS6-like"/>
</dbReference>
<name>A0A2N5A7U4_KLEVA</name>
<accession>A0A2N5A7U4</accession>
<dbReference type="Pfam" id="PF13561">
    <property type="entry name" value="adh_short_C2"/>
    <property type="match status" value="1"/>
</dbReference>
<dbReference type="InterPro" id="IPR036291">
    <property type="entry name" value="NAD(P)-bd_dom_sf"/>
</dbReference>
<organism evidence="4 5">
    <name type="scientific">Klebsiella variicola</name>
    <dbReference type="NCBI Taxonomy" id="244366"/>
    <lineage>
        <taxon>Bacteria</taxon>
        <taxon>Pseudomonadati</taxon>
        <taxon>Pseudomonadota</taxon>
        <taxon>Gammaproteobacteria</taxon>
        <taxon>Enterobacterales</taxon>
        <taxon>Enterobacteriaceae</taxon>
        <taxon>Klebsiella/Raoultella group</taxon>
        <taxon>Klebsiella</taxon>
        <taxon>Klebsiella pneumoniae complex</taxon>
    </lineage>
</organism>
<proteinExistence type="inferred from homology"/>
<sequence>MGRFSGKKIVITGASSGIGLAGAMRIIDEGGEVMLTGRHQQKLASLRTLLPERAWFLQNDGAKPEAAHTLAESVESFGMLDGLWLNAGQLAFSTVENTTETQFDTIMANNVRSAVLQIAALSRFLKSGASVVITASTAAYEGTPLAALYAASKGAQLALVRSWATAFAARGIRVNALVPGAIDTPLLDAIPAPFREQYDAQIRATVPLKRQGTPEEAAAVALFLLSDDAGYVTGSQYVVDGGLLRL</sequence>
<dbReference type="GO" id="GO:0016491">
    <property type="term" value="F:oxidoreductase activity"/>
    <property type="evidence" value="ECO:0007669"/>
    <property type="project" value="UniProtKB-KW"/>
</dbReference>
<evidence type="ECO:0000256" key="1">
    <source>
        <dbReference type="ARBA" id="ARBA00006484"/>
    </source>
</evidence>
<dbReference type="PANTHER" id="PTHR43477">
    <property type="entry name" value="DIHYDROANTICAPSIN 7-DEHYDROGENASE"/>
    <property type="match status" value="1"/>
</dbReference>
<comment type="subunit">
    <text evidence="2">Homotetramer.</text>
</comment>
<dbReference type="AlphaFoldDB" id="A0A2N5A7U4"/>
<comment type="caution">
    <text evidence="4">The sequence shown here is derived from an EMBL/GenBank/DDBJ whole genome shotgun (WGS) entry which is preliminary data.</text>
</comment>
<keyword evidence="3" id="KW-0560">Oxidoreductase</keyword>
<reference evidence="4 5" key="2">
    <citation type="submission" date="2018-01" db="EMBL/GenBank/DDBJ databases">
        <title>Genomic study of Klebsiella pneumoniae.</title>
        <authorList>
            <person name="Yang Y."/>
            <person name="Bicalho R."/>
        </authorList>
    </citation>
    <scope>NUCLEOTIDE SEQUENCE [LARGE SCALE GENOMIC DNA]</scope>
    <source>
        <strain evidence="4 5">A5</strain>
    </source>
</reference>
<dbReference type="PRINTS" id="PR00081">
    <property type="entry name" value="GDHRDH"/>
</dbReference>